<name>A0ABQ5HQK3_9ASTR</name>
<dbReference type="InterPro" id="IPR026960">
    <property type="entry name" value="RVT-Znf"/>
</dbReference>
<sequence length="635" mass="73807">MIVGVCFLNDIIAYADFIVGLSRFYCGVVTIVEVWFLNGTLCLWGGTMIHVAKEEMYNFLPNAASTWELTIRRVPIDGLAEFSQILTDLVVYSLNDFMKRVHKFTMFVICNDIYTQRESIQTALYAHGDEVEALHSQFLMSQYPELTNADRAGAVDRDSEQKIHDFVTIKIERFDSLLADCTKEHYFHIKKCNQLRQKEVKIRTLENHEEKETQRRRRKVEDPLLKDDKLEDIQAISDSGILKLSKNTEKKEKNLYSTLGVGVCCSGSVINSSASGTYFLHKWENSKTMIQFTPSHTIDDLALLEETIQKIMSGMFVDYFAFTIKPQIGVKKCLVGENDKTVVLQALVTEIRTSYLSGKSIWEVSADTTDSWEWKNLLIIRDLIMNNVRCIIGNGNDDSMWFDNWSNIDHLFQIISHRDLYDARMKDDMNVSEMINNEEWYEKFPMITSISVPNLDAMVVDKIVWRDRNGKAMKFSMNIANTDINIQYLVVSWWKLIWFSQCIPKHSFIVWLAIQDKLTTQDKLRRWGDYVVNRCSLCCQESEDINHFLFQCSFSRELWTKVSEIADIEYNSFDLMNIIQFLIDVGNGSNIISIIRRIAIAASIYHIWQEINGRIFREVKRNCDEVLKNIVDKIR</sequence>
<organism evidence="2 3">
    <name type="scientific">Tanacetum coccineum</name>
    <dbReference type="NCBI Taxonomy" id="301880"/>
    <lineage>
        <taxon>Eukaryota</taxon>
        <taxon>Viridiplantae</taxon>
        <taxon>Streptophyta</taxon>
        <taxon>Embryophyta</taxon>
        <taxon>Tracheophyta</taxon>
        <taxon>Spermatophyta</taxon>
        <taxon>Magnoliopsida</taxon>
        <taxon>eudicotyledons</taxon>
        <taxon>Gunneridae</taxon>
        <taxon>Pentapetalae</taxon>
        <taxon>asterids</taxon>
        <taxon>campanulids</taxon>
        <taxon>Asterales</taxon>
        <taxon>Asteraceae</taxon>
        <taxon>Asteroideae</taxon>
        <taxon>Anthemideae</taxon>
        <taxon>Anthemidinae</taxon>
        <taxon>Tanacetum</taxon>
    </lineage>
</organism>
<reference evidence="2" key="1">
    <citation type="journal article" date="2022" name="Int. J. Mol. Sci.">
        <title>Draft Genome of Tanacetum Coccineum: Genomic Comparison of Closely Related Tanacetum-Family Plants.</title>
        <authorList>
            <person name="Yamashiro T."/>
            <person name="Shiraishi A."/>
            <person name="Nakayama K."/>
            <person name="Satake H."/>
        </authorList>
    </citation>
    <scope>NUCLEOTIDE SEQUENCE</scope>
</reference>
<dbReference type="GO" id="GO:0003964">
    <property type="term" value="F:RNA-directed DNA polymerase activity"/>
    <property type="evidence" value="ECO:0007669"/>
    <property type="project" value="UniProtKB-KW"/>
</dbReference>
<evidence type="ECO:0000313" key="3">
    <source>
        <dbReference type="Proteomes" id="UP001151760"/>
    </source>
</evidence>
<proteinExistence type="predicted"/>
<keyword evidence="2" id="KW-0695">RNA-directed DNA polymerase</keyword>
<keyword evidence="2" id="KW-0548">Nucleotidyltransferase</keyword>
<dbReference type="Proteomes" id="UP001151760">
    <property type="component" value="Unassembled WGS sequence"/>
</dbReference>
<feature type="domain" description="Reverse transcriptase zinc-binding" evidence="1">
    <location>
        <begin position="486"/>
        <end position="559"/>
    </location>
</feature>
<dbReference type="EMBL" id="BQNB010019835">
    <property type="protein sequence ID" value="GJT89565.1"/>
    <property type="molecule type" value="Genomic_DNA"/>
</dbReference>
<keyword evidence="3" id="KW-1185">Reference proteome</keyword>
<evidence type="ECO:0000313" key="2">
    <source>
        <dbReference type="EMBL" id="GJT89565.1"/>
    </source>
</evidence>
<dbReference type="Pfam" id="PF13966">
    <property type="entry name" value="zf-RVT"/>
    <property type="match status" value="1"/>
</dbReference>
<dbReference type="PANTHER" id="PTHR33116:SF84">
    <property type="entry name" value="RNA-DIRECTED DNA POLYMERASE"/>
    <property type="match status" value="1"/>
</dbReference>
<gene>
    <name evidence="2" type="ORF">Tco_1078410</name>
</gene>
<accession>A0ABQ5HQK3</accession>
<keyword evidence="2" id="KW-0808">Transferase</keyword>
<evidence type="ECO:0000259" key="1">
    <source>
        <dbReference type="Pfam" id="PF13966"/>
    </source>
</evidence>
<comment type="caution">
    <text evidence="2">The sequence shown here is derived from an EMBL/GenBank/DDBJ whole genome shotgun (WGS) entry which is preliminary data.</text>
</comment>
<dbReference type="PANTHER" id="PTHR33116">
    <property type="entry name" value="REVERSE TRANSCRIPTASE ZINC-BINDING DOMAIN-CONTAINING PROTEIN-RELATED-RELATED"/>
    <property type="match status" value="1"/>
</dbReference>
<reference evidence="2" key="2">
    <citation type="submission" date="2022-01" db="EMBL/GenBank/DDBJ databases">
        <authorList>
            <person name="Yamashiro T."/>
            <person name="Shiraishi A."/>
            <person name="Satake H."/>
            <person name="Nakayama K."/>
        </authorList>
    </citation>
    <scope>NUCLEOTIDE SEQUENCE</scope>
</reference>
<protein>
    <submittedName>
        <fullName evidence="2">Reverse transcriptase zinc-binding domain-containing protein</fullName>
    </submittedName>
</protein>